<proteinExistence type="predicted"/>
<dbReference type="EMBL" id="GGEC01066338">
    <property type="protein sequence ID" value="MBX46822.1"/>
    <property type="molecule type" value="Transcribed_RNA"/>
</dbReference>
<feature type="compositionally biased region" description="Polar residues" evidence="1">
    <location>
        <begin position="9"/>
        <end position="20"/>
    </location>
</feature>
<accession>A0A2P2NWG3</accession>
<protein>
    <submittedName>
        <fullName evidence="2">Uncharacterized protein</fullName>
    </submittedName>
</protein>
<evidence type="ECO:0000256" key="1">
    <source>
        <dbReference type="SAM" id="MobiDB-lite"/>
    </source>
</evidence>
<organism evidence="2">
    <name type="scientific">Rhizophora mucronata</name>
    <name type="common">Asiatic mangrove</name>
    <dbReference type="NCBI Taxonomy" id="61149"/>
    <lineage>
        <taxon>Eukaryota</taxon>
        <taxon>Viridiplantae</taxon>
        <taxon>Streptophyta</taxon>
        <taxon>Embryophyta</taxon>
        <taxon>Tracheophyta</taxon>
        <taxon>Spermatophyta</taxon>
        <taxon>Magnoliopsida</taxon>
        <taxon>eudicotyledons</taxon>
        <taxon>Gunneridae</taxon>
        <taxon>Pentapetalae</taxon>
        <taxon>rosids</taxon>
        <taxon>fabids</taxon>
        <taxon>Malpighiales</taxon>
        <taxon>Rhizophoraceae</taxon>
        <taxon>Rhizophora</taxon>
    </lineage>
</organism>
<feature type="region of interest" description="Disordered" evidence="1">
    <location>
        <begin position="1"/>
        <end position="26"/>
    </location>
</feature>
<evidence type="ECO:0000313" key="2">
    <source>
        <dbReference type="EMBL" id="MBX46822.1"/>
    </source>
</evidence>
<sequence length="26" mass="2826">MPSLPNRVHPSSVNPLTTSLKPLLNL</sequence>
<reference evidence="2" key="1">
    <citation type="submission" date="2018-02" db="EMBL/GenBank/DDBJ databases">
        <title>Rhizophora mucronata_Transcriptome.</title>
        <authorList>
            <person name="Meera S.P."/>
            <person name="Sreeshan A."/>
            <person name="Augustine A."/>
        </authorList>
    </citation>
    <scope>NUCLEOTIDE SEQUENCE</scope>
    <source>
        <tissue evidence="2">Leaf</tissue>
    </source>
</reference>
<dbReference type="AlphaFoldDB" id="A0A2P2NWG3"/>
<name>A0A2P2NWG3_RHIMU</name>